<feature type="compositionally biased region" description="Polar residues" evidence="1">
    <location>
        <begin position="392"/>
        <end position="402"/>
    </location>
</feature>
<feature type="compositionally biased region" description="Acidic residues" evidence="1">
    <location>
        <begin position="309"/>
        <end position="328"/>
    </location>
</feature>
<accession>A0AA39Z819</accession>
<organism evidence="2 3">
    <name type="scientific">Cercophora samala</name>
    <dbReference type="NCBI Taxonomy" id="330535"/>
    <lineage>
        <taxon>Eukaryota</taxon>
        <taxon>Fungi</taxon>
        <taxon>Dikarya</taxon>
        <taxon>Ascomycota</taxon>
        <taxon>Pezizomycotina</taxon>
        <taxon>Sordariomycetes</taxon>
        <taxon>Sordariomycetidae</taxon>
        <taxon>Sordariales</taxon>
        <taxon>Lasiosphaeriaceae</taxon>
        <taxon>Cercophora</taxon>
    </lineage>
</organism>
<dbReference type="Proteomes" id="UP001174997">
    <property type="component" value="Unassembled WGS sequence"/>
</dbReference>
<keyword evidence="3" id="KW-1185">Reference proteome</keyword>
<feature type="compositionally biased region" description="Basic residues" evidence="1">
    <location>
        <begin position="33"/>
        <end position="46"/>
    </location>
</feature>
<feature type="compositionally biased region" description="Basic and acidic residues" evidence="1">
    <location>
        <begin position="365"/>
        <end position="389"/>
    </location>
</feature>
<feature type="region of interest" description="Disordered" evidence="1">
    <location>
        <begin position="1"/>
        <end position="93"/>
    </location>
</feature>
<feature type="compositionally biased region" description="Acidic residues" evidence="1">
    <location>
        <begin position="175"/>
        <end position="189"/>
    </location>
</feature>
<dbReference type="EMBL" id="JAULSY010000110">
    <property type="protein sequence ID" value="KAK0665420.1"/>
    <property type="molecule type" value="Genomic_DNA"/>
</dbReference>
<evidence type="ECO:0000313" key="3">
    <source>
        <dbReference type="Proteomes" id="UP001174997"/>
    </source>
</evidence>
<feature type="compositionally biased region" description="Basic and acidic residues" evidence="1">
    <location>
        <begin position="16"/>
        <end position="32"/>
    </location>
</feature>
<evidence type="ECO:0000313" key="2">
    <source>
        <dbReference type="EMBL" id="KAK0665420.1"/>
    </source>
</evidence>
<comment type="caution">
    <text evidence="2">The sequence shown here is derived from an EMBL/GenBank/DDBJ whole genome shotgun (WGS) entry which is preliminary data.</text>
</comment>
<evidence type="ECO:0000256" key="1">
    <source>
        <dbReference type="SAM" id="MobiDB-lite"/>
    </source>
</evidence>
<sequence>MPATPPNPGTAGPSTWREKDPMDIDTTPEQRKPRTSKAGRSRKPVTRPRPAGIPADDSDDDPDSSPTYRSRRGRPVQYRPRGGAMFMRKPPSLASYAGGVAPGIIATPGQATSIRRPQTPEAQVGASGNKRRAVDDAPTAPRATRRRTDGAGNIVPGYDDADSPDQGSPTKFIFDEDIDDEREDSDYEPDSPSPTTTRAQRRILRPTGTRNTAGILDRQALLAQAREERKKIGELTSAFGGMNVNRMDLDWDPETSARPDPPRLAIPRPNIDWDAPLEEEPMVVDPPPPTAKMMTLWKKLKGKKRGQEKDEEEDDDDDDDDDDDYDDDEMSLIGLEEEIQRFKQGAGTRKPLAGGKAYRPYRPLVDKGIDRHSPNVKRVKDGAGLREEDSLPDSSPSIRSTGHTLRRVAGHDNLAESMRRAPSYQYKLADPKFTSRQRQSFHIEEDNATGVSNLYYDKPSLKRTGHVKRIKCGSGHIFNGRFRKRGGENFIMAFPYDIRFLIYQHLLTFDARLIKVGTGAPLITVGLDIPRCDNMIMLTSRTIYLEAFRVFYGINTFEIKVNWEHFFDPLHFLPADFGLAVRKINFVHDFKINPNLREVLAKMKDIPCYHYPNGPSTRLLDFNAWAPILQRLDYCHIEWKVETWVRHRLYNGADLEKQNLTKKDGWDGWDGIWFAMQVYKATQKAGSQRTSSYFCYWDSWMDPRFGMDLGAYHECGVRCKYMEDFFAKLWETDVGADFDVSDYTIEDPDPEFGGSRS</sequence>
<feature type="region of interest" description="Disordered" evidence="1">
    <location>
        <begin position="105"/>
        <end position="215"/>
    </location>
</feature>
<protein>
    <submittedName>
        <fullName evidence="2">Uncharacterized protein</fullName>
    </submittedName>
</protein>
<feature type="region of interest" description="Disordered" evidence="1">
    <location>
        <begin position="299"/>
        <end position="328"/>
    </location>
</feature>
<reference evidence="2" key="1">
    <citation type="submission" date="2023-06" db="EMBL/GenBank/DDBJ databases">
        <title>Genome-scale phylogeny and comparative genomics of the fungal order Sordariales.</title>
        <authorList>
            <consortium name="Lawrence Berkeley National Laboratory"/>
            <person name="Hensen N."/>
            <person name="Bonometti L."/>
            <person name="Westerberg I."/>
            <person name="Brannstrom I.O."/>
            <person name="Guillou S."/>
            <person name="Cros-Aarteil S."/>
            <person name="Calhoun S."/>
            <person name="Haridas S."/>
            <person name="Kuo A."/>
            <person name="Mondo S."/>
            <person name="Pangilinan J."/>
            <person name="Riley R."/>
            <person name="Labutti K."/>
            <person name="Andreopoulos B."/>
            <person name="Lipzen A."/>
            <person name="Chen C."/>
            <person name="Yanf M."/>
            <person name="Daum C."/>
            <person name="Ng V."/>
            <person name="Clum A."/>
            <person name="Steindorff A."/>
            <person name="Ohm R."/>
            <person name="Martin F."/>
            <person name="Silar P."/>
            <person name="Natvig D."/>
            <person name="Lalanne C."/>
            <person name="Gautier V."/>
            <person name="Ament-Velasquez S.L."/>
            <person name="Kruys A."/>
            <person name="Hutchinson M.I."/>
            <person name="Powell A.J."/>
            <person name="Barry K."/>
            <person name="Miller A.N."/>
            <person name="Grigoriev I.V."/>
            <person name="Debuchy R."/>
            <person name="Gladieux P."/>
            <person name="Thoren M.H."/>
            <person name="Johannesson H."/>
        </authorList>
    </citation>
    <scope>NUCLEOTIDE SEQUENCE</scope>
    <source>
        <strain evidence="2">CBS 307.81</strain>
    </source>
</reference>
<gene>
    <name evidence="2" type="ORF">QBC41DRAFT_258253</name>
</gene>
<dbReference type="AlphaFoldDB" id="A0AA39Z819"/>
<feature type="region of interest" description="Disordered" evidence="1">
    <location>
        <begin position="365"/>
        <end position="402"/>
    </location>
</feature>
<proteinExistence type="predicted"/>
<name>A0AA39Z819_9PEZI</name>